<reference evidence="2" key="1">
    <citation type="journal article" date="2015" name="Nat. Genet.">
        <title>The genome and transcriptome of the zoonotic hookworm Ancylostoma ceylanicum identify infection-specific gene families.</title>
        <authorList>
            <person name="Schwarz E.M."/>
            <person name="Hu Y."/>
            <person name="Antoshechkin I."/>
            <person name="Miller M.M."/>
            <person name="Sternberg P.W."/>
            <person name="Aroian R.V."/>
        </authorList>
    </citation>
    <scope>NUCLEOTIDE SEQUENCE</scope>
    <source>
        <strain evidence="2">HY135</strain>
    </source>
</reference>
<dbReference type="Proteomes" id="UP000024635">
    <property type="component" value="Unassembled WGS sequence"/>
</dbReference>
<gene>
    <name evidence="1" type="primary">Acey_s0963.g3228</name>
    <name evidence="1" type="ORF">Y032_0963g3228</name>
</gene>
<proteinExistence type="predicted"/>
<dbReference type="EMBL" id="JARK01000563">
    <property type="protein sequence ID" value="EYC35889.1"/>
    <property type="molecule type" value="Genomic_DNA"/>
</dbReference>
<evidence type="ECO:0000313" key="2">
    <source>
        <dbReference type="Proteomes" id="UP000024635"/>
    </source>
</evidence>
<protein>
    <submittedName>
        <fullName evidence="1">Uncharacterized protein</fullName>
    </submittedName>
</protein>
<organism evidence="1 2">
    <name type="scientific">Ancylostoma ceylanicum</name>
    <dbReference type="NCBI Taxonomy" id="53326"/>
    <lineage>
        <taxon>Eukaryota</taxon>
        <taxon>Metazoa</taxon>
        <taxon>Ecdysozoa</taxon>
        <taxon>Nematoda</taxon>
        <taxon>Chromadorea</taxon>
        <taxon>Rhabditida</taxon>
        <taxon>Rhabditina</taxon>
        <taxon>Rhabditomorpha</taxon>
        <taxon>Strongyloidea</taxon>
        <taxon>Ancylostomatidae</taxon>
        <taxon>Ancylostomatinae</taxon>
        <taxon>Ancylostoma</taxon>
    </lineage>
</organism>
<dbReference type="AlphaFoldDB" id="A0A016W7R2"/>
<evidence type="ECO:0000313" key="1">
    <source>
        <dbReference type="EMBL" id="EYC35889.1"/>
    </source>
</evidence>
<accession>A0A016W7R2</accession>
<comment type="caution">
    <text evidence="1">The sequence shown here is derived from an EMBL/GenBank/DDBJ whole genome shotgun (WGS) entry which is preliminary data.</text>
</comment>
<name>A0A016W7R2_9BILA</name>
<keyword evidence="2" id="KW-1185">Reference proteome</keyword>
<sequence length="89" mass="9709">MASPAGLVWPTEARVKPWPSATIGRTRCQAANACRCVACVKVRLRSPSAVVGDAYAFENIFYAWLSMHLPKSALETGLDLRFAQTELPS</sequence>